<protein>
    <submittedName>
        <fullName evidence="2">Uncharacterized protein</fullName>
    </submittedName>
</protein>
<feature type="compositionally biased region" description="Basic and acidic residues" evidence="1">
    <location>
        <begin position="150"/>
        <end position="161"/>
    </location>
</feature>
<feature type="region of interest" description="Disordered" evidence="1">
    <location>
        <begin position="50"/>
        <end position="187"/>
    </location>
</feature>
<feature type="compositionally biased region" description="Polar residues" evidence="1">
    <location>
        <begin position="131"/>
        <end position="142"/>
    </location>
</feature>
<dbReference type="EMBL" id="JBBPBF010000039">
    <property type="protein sequence ID" value="KAK7607092.1"/>
    <property type="molecule type" value="Genomic_DNA"/>
</dbReference>
<keyword evidence="3" id="KW-1185">Reference proteome</keyword>
<comment type="caution">
    <text evidence="2">The sequence shown here is derived from an EMBL/GenBank/DDBJ whole genome shotgun (WGS) entry which is preliminary data.</text>
</comment>
<sequence>MKREMWRWISKRRWIHEKMPERWVCMPAVVVVWYTLENIKMGRWMGDERAMTQKQSKERAGEVGRRTTRLLTTGREGGSSEEYLGAWKEQEGRQICSDVKASSDRPEKRWMGERRTKEEPPKRDNSPGKLNDNSTRLDSTQLALPPTSPHDNDAHRKDTPRTTKTCAQSNNNNNNNNAALRLRRKPH</sequence>
<name>A0ABR1MXY0_9PEZI</name>
<evidence type="ECO:0000313" key="2">
    <source>
        <dbReference type="EMBL" id="KAK7607092.1"/>
    </source>
</evidence>
<accession>A0ABR1MXY0</accession>
<feature type="compositionally biased region" description="Basic and acidic residues" evidence="1">
    <location>
        <begin position="50"/>
        <end position="65"/>
    </location>
</feature>
<reference evidence="2 3" key="1">
    <citation type="submission" date="2024-04" db="EMBL/GenBank/DDBJ databases">
        <title>Phyllosticta paracitricarpa is synonymous to the EU quarantine fungus P. citricarpa based on phylogenomic analyses.</title>
        <authorList>
            <consortium name="Lawrence Berkeley National Laboratory"/>
            <person name="Van ingen-buijs V.A."/>
            <person name="Van westerhoven A.C."/>
            <person name="Haridas S."/>
            <person name="Skiadas P."/>
            <person name="Martin F."/>
            <person name="Groenewald J.Z."/>
            <person name="Crous P.W."/>
            <person name="Seidl M.F."/>
        </authorList>
    </citation>
    <scope>NUCLEOTIDE SEQUENCE [LARGE SCALE GENOMIC DNA]</scope>
    <source>
        <strain evidence="2 3">CBS 141358</strain>
    </source>
</reference>
<evidence type="ECO:0000256" key="1">
    <source>
        <dbReference type="SAM" id="MobiDB-lite"/>
    </source>
</evidence>
<proteinExistence type="predicted"/>
<gene>
    <name evidence="2" type="ORF">JOL62DRAFT_284036</name>
</gene>
<organism evidence="2 3">
    <name type="scientific">Phyllosticta paracitricarpa</name>
    <dbReference type="NCBI Taxonomy" id="2016321"/>
    <lineage>
        <taxon>Eukaryota</taxon>
        <taxon>Fungi</taxon>
        <taxon>Dikarya</taxon>
        <taxon>Ascomycota</taxon>
        <taxon>Pezizomycotina</taxon>
        <taxon>Dothideomycetes</taxon>
        <taxon>Dothideomycetes incertae sedis</taxon>
        <taxon>Botryosphaeriales</taxon>
        <taxon>Phyllostictaceae</taxon>
        <taxon>Phyllosticta</taxon>
    </lineage>
</organism>
<evidence type="ECO:0000313" key="3">
    <source>
        <dbReference type="Proteomes" id="UP001367316"/>
    </source>
</evidence>
<dbReference type="Proteomes" id="UP001367316">
    <property type="component" value="Unassembled WGS sequence"/>
</dbReference>
<feature type="compositionally biased region" description="Basic and acidic residues" evidence="1">
    <location>
        <begin position="101"/>
        <end position="126"/>
    </location>
</feature>